<reference evidence="5" key="1">
    <citation type="submission" date="2020-10" db="EMBL/GenBank/DDBJ databases">
        <title>Catharus ustulatus (Swainson's thrush) genome, bCatUst1, primary haplotype v2.</title>
        <authorList>
            <person name="Delmore K."/>
            <person name="Vafadar M."/>
            <person name="Formenti G."/>
            <person name="Chow W."/>
            <person name="Pelan S."/>
            <person name="Howe K."/>
            <person name="Rhie A."/>
            <person name="Mountcastle J."/>
            <person name="Haase B."/>
            <person name="Fedrigo O."/>
            <person name="Jarvis E.D."/>
        </authorList>
    </citation>
    <scope>NUCLEOTIDE SEQUENCE [LARGE SCALE GENOMIC DNA]</scope>
</reference>
<evidence type="ECO:0000259" key="4">
    <source>
        <dbReference type="SMART" id="SM00406"/>
    </source>
</evidence>
<evidence type="ECO:0000256" key="2">
    <source>
        <dbReference type="ARBA" id="ARBA00023130"/>
    </source>
</evidence>
<evidence type="ECO:0000313" key="6">
    <source>
        <dbReference type="Proteomes" id="UP000694563"/>
    </source>
</evidence>
<keyword evidence="2" id="KW-1064">Adaptive immunity</keyword>
<dbReference type="InterPro" id="IPR036179">
    <property type="entry name" value="Ig-like_dom_sf"/>
</dbReference>
<dbReference type="GO" id="GO:0005576">
    <property type="term" value="C:extracellular region"/>
    <property type="evidence" value="ECO:0007669"/>
    <property type="project" value="UniProtKB-ARBA"/>
</dbReference>
<dbReference type="GO" id="GO:0002250">
    <property type="term" value="P:adaptive immune response"/>
    <property type="evidence" value="ECO:0007669"/>
    <property type="project" value="UniProtKB-KW"/>
</dbReference>
<dbReference type="SUPFAM" id="SSF48726">
    <property type="entry name" value="Immunoglobulin"/>
    <property type="match status" value="1"/>
</dbReference>
<dbReference type="InterPro" id="IPR013106">
    <property type="entry name" value="Ig_V-set"/>
</dbReference>
<reference evidence="5" key="3">
    <citation type="submission" date="2025-09" db="UniProtKB">
        <authorList>
            <consortium name="Ensembl"/>
        </authorList>
    </citation>
    <scope>IDENTIFICATION</scope>
</reference>
<dbReference type="Gene3D" id="2.60.40.10">
    <property type="entry name" value="Immunoglobulins"/>
    <property type="match status" value="1"/>
</dbReference>
<dbReference type="InterPro" id="IPR050199">
    <property type="entry name" value="IgHV"/>
</dbReference>
<keyword evidence="6" id="KW-1185">Reference proteome</keyword>
<proteinExistence type="predicted"/>
<dbReference type="Pfam" id="PF07686">
    <property type="entry name" value="V-set"/>
    <property type="match status" value="1"/>
</dbReference>
<evidence type="ECO:0000256" key="3">
    <source>
        <dbReference type="ARBA" id="ARBA00043265"/>
    </source>
</evidence>
<organism evidence="5 6">
    <name type="scientific">Catharus ustulatus</name>
    <name type="common">Russet-backed thrush</name>
    <name type="synonym">Hylocichla ustulatus</name>
    <dbReference type="NCBI Taxonomy" id="91951"/>
    <lineage>
        <taxon>Eukaryota</taxon>
        <taxon>Metazoa</taxon>
        <taxon>Chordata</taxon>
        <taxon>Craniata</taxon>
        <taxon>Vertebrata</taxon>
        <taxon>Euteleostomi</taxon>
        <taxon>Archelosauria</taxon>
        <taxon>Archosauria</taxon>
        <taxon>Dinosauria</taxon>
        <taxon>Saurischia</taxon>
        <taxon>Theropoda</taxon>
        <taxon>Coelurosauria</taxon>
        <taxon>Aves</taxon>
        <taxon>Neognathae</taxon>
        <taxon>Neoaves</taxon>
        <taxon>Telluraves</taxon>
        <taxon>Australaves</taxon>
        <taxon>Passeriformes</taxon>
        <taxon>Turdidae</taxon>
        <taxon>Catharus</taxon>
    </lineage>
</organism>
<sequence length="112" mass="12021">FDFGSYYMQWVRQSPGKALEWIAGITSSGSTYYVPSVKGRFSISRDNRQSSVTLTMNNLKDEDSAIYFCVKSAGAASAHAGANDIDDFNPSPSHCCADADDIHGTGEDLGLG</sequence>
<dbReference type="SMART" id="SM00406">
    <property type="entry name" value="IGv"/>
    <property type="match status" value="1"/>
</dbReference>
<keyword evidence="3" id="KW-1280">Immunoglobulin</keyword>
<dbReference type="InterPro" id="IPR013783">
    <property type="entry name" value="Ig-like_fold"/>
</dbReference>
<protein>
    <recommendedName>
        <fullName evidence="4">Immunoglobulin V-set domain-containing protein</fullName>
    </recommendedName>
</protein>
<dbReference type="AlphaFoldDB" id="A0A8C3U742"/>
<dbReference type="Proteomes" id="UP000694563">
    <property type="component" value="Chromosome 38"/>
</dbReference>
<dbReference type="GO" id="GO:0019814">
    <property type="term" value="C:immunoglobulin complex"/>
    <property type="evidence" value="ECO:0007669"/>
    <property type="project" value="UniProtKB-KW"/>
</dbReference>
<accession>A0A8C3U742</accession>
<evidence type="ECO:0000256" key="1">
    <source>
        <dbReference type="ARBA" id="ARBA00022859"/>
    </source>
</evidence>
<evidence type="ECO:0000313" key="5">
    <source>
        <dbReference type="Ensembl" id="ENSCUSP00005009817.1"/>
    </source>
</evidence>
<dbReference type="PANTHER" id="PTHR23266">
    <property type="entry name" value="IMMUNOGLOBULIN HEAVY CHAIN"/>
    <property type="match status" value="1"/>
</dbReference>
<feature type="domain" description="Immunoglobulin V-set" evidence="4">
    <location>
        <begin position="1"/>
        <end position="71"/>
    </location>
</feature>
<name>A0A8C3U742_CATUS</name>
<reference evidence="5" key="2">
    <citation type="submission" date="2025-08" db="UniProtKB">
        <authorList>
            <consortium name="Ensembl"/>
        </authorList>
    </citation>
    <scope>IDENTIFICATION</scope>
</reference>
<dbReference type="Ensembl" id="ENSCUST00005010221.1">
    <property type="protein sequence ID" value="ENSCUSP00005009817.1"/>
    <property type="gene ID" value="ENSCUSG00005006268.1"/>
</dbReference>
<keyword evidence="1" id="KW-0391">Immunity</keyword>